<evidence type="ECO:0000256" key="1">
    <source>
        <dbReference type="SAM" id="Phobius"/>
    </source>
</evidence>
<keyword evidence="1" id="KW-0812">Transmembrane</keyword>
<feature type="transmembrane region" description="Helical" evidence="1">
    <location>
        <begin position="12"/>
        <end position="36"/>
    </location>
</feature>
<name>D7E7B8_METEZ</name>
<dbReference type="HOGENOM" id="CLU_178216_1_0_2"/>
<evidence type="ECO:0000313" key="3">
    <source>
        <dbReference type="Proteomes" id="UP000000391"/>
    </source>
</evidence>
<sequence>MVIIKEIDISGLAKILAIANGTAGFIYGMFTTMAAFSGYLPGEGIFSILLGQWSIVMLPVFYGVSGYLIGLIAGYIYNKTVGSKGFEVKTK</sequence>
<dbReference type="OrthoDB" id="137382at2157"/>
<dbReference type="EMBL" id="CP002069">
    <property type="protein sequence ID" value="ADI73867.1"/>
    <property type="molecule type" value="Genomic_DNA"/>
</dbReference>
<keyword evidence="1" id="KW-1133">Transmembrane helix</keyword>
<keyword evidence="1" id="KW-0472">Membrane</keyword>
<dbReference type="AlphaFoldDB" id="D7E7B8"/>
<keyword evidence="3" id="KW-1185">Reference proteome</keyword>
<dbReference type="RefSeq" id="WP_013194434.1">
    <property type="nucleotide sequence ID" value="NC_014253.1"/>
</dbReference>
<evidence type="ECO:0000313" key="2">
    <source>
        <dbReference type="EMBL" id="ADI73867.1"/>
    </source>
</evidence>
<organism evidence="2 3">
    <name type="scientific">Methanohalobium evestigatum (strain ATCC BAA-1072 / DSM 3721 / NBRC 107634 / OCM 161 / Z-7303)</name>
    <dbReference type="NCBI Taxonomy" id="644295"/>
    <lineage>
        <taxon>Archaea</taxon>
        <taxon>Methanobacteriati</taxon>
        <taxon>Methanobacteriota</taxon>
        <taxon>Stenosarchaea group</taxon>
        <taxon>Methanomicrobia</taxon>
        <taxon>Methanosarcinales</taxon>
        <taxon>Methanosarcinaceae</taxon>
        <taxon>Methanohalobium</taxon>
    </lineage>
</organism>
<protein>
    <submittedName>
        <fullName evidence="2">Uncharacterized protein</fullName>
    </submittedName>
</protein>
<gene>
    <name evidence="2" type="ordered locus">Metev_0976</name>
</gene>
<reference evidence="2 3" key="1">
    <citation type="submission" date="2010-06" db="EMBL/GenBank/DDBJ databases">
        <title>Complete sequence chromosome of Methanohalobium evestigatum Z-7303.</title>
        <authorList>
            <consortium name="US DOE Joint Genome Institute"/>
            <person name="Lucas S."/>
            <person name="Copeland A."/>
            <person name="Lapidus A."/>
            <person name="Cheng J.-F."/>
            <person name="Bruce D."/>
            <person name="Goodwin L."/>
            <person name="Pitluck S."/>
            <person name="Saunders E."/>
            <person name="Detter J.C."/>
            <person name="Han C."/>
            <person name="Tapia R."/>
            <person name="Land M."/>
            <person name="Hauser L."/>
            <person name="Kyrpides N."/>
            <person name="Mikhailova N."/>
            <person name="Sieprawska-Lupa M."/>
            <person name="Whitman W.B."/>
            <person name="Anderson I."/>
            <person name="Woyke T."/>
        </authorList>
    </citation>
    <scope>NUCLEOTIDE SEQUENCE [LARGE SCALE GENOMIC DNA]</scope>
    <source>
        <strain evidence="3">ATCC BAA-1072 / DSM 3721 / NBRC 107634 / OCM 161 / Z-7303</strain>
    </source>
</reference>
<dbReference type="Proteomes" id="UP000000391">
    <property type="component" value="Chromosome"/>
</dbReference>
<accession>D7E7B8</accession>
<feature type="transmembrane region" description="Helical" evidence="1">
    <location>
        <begin position="56"/>
        <end position="77"/>
    </location>
</feature>
<dbReference type="KEGG" id="mev:Metev_0976"/>
<dbReference type="GeneID" id="9346605"/>
<proteinExistence type="predicted"/>